<dbReference type="Proteomes" id="UP000199532">
    <property type="component" value="Unassembled WGS sequence"/>
</dbReference>
<dbReference type="Pfam" id="PF13372">
    <property type="entry name" value="Alginate_exp"/>
    <property type="match status" value="1"/>
</dbReference>
<reference evidence="2 3" key="1">
    <citation type="submission" date="2016-10" db="EMBL/GenBank/DDBJ databases">
        <authorList>
            <person name="de Groot N.N."/>
        </authorList>
    </citation>
    <scope>NUCLEOTIDE SEQUENCE [LARGE SCALE GENOMIC DNA]</scope>
    <source>
        <strain evidence="2 3">DSM 19938</strain>
    </source>
</reference>
<protein>
    <submittedName>
        <fullName evidence="2">Alginate export</fullName>
    </submittedName>
</protein>
<keyword evidence="3" id="KW-1185">Reference proteome</keyword>
<dbReference type="InterPro" id="IPR025388">
    <property type="entry name" value="Alginate_export_dom"/>
</dbReference>
<dbReference type="OrthoDB" id="1070463at2"/>
<accession>A0A1H6TWF8</accession>
<evidence type="ECO:0000313" key="3">
    <source>
        <dbReference type="Proteomes" id="UP000199532"/>
    </source>
</evidence>
<organism evidence="2 3">
    <name type="scientific">Dyadobacter koreensis</name>
    <dbReference type="NCBI Taxonomy" id="408657"/>
    <lineage>
        <taxon>Bacteria</taxon>
        <taxon>Pseudomonadati</taxon>
        <taxon>Bacteroidota</taxon>
        <taxon>Cytophagia</taxon>
        <taxon>Cytophagales</taxon>
        <taxon>Spirosomataceae</taxon>
        <taxon>Dyadobacter</taxon>
    </lineage>
</organism>
<gene>
    <name evidence="2" type="ORF">SAMN04487995_2457</name>
</gene>
<evidence type="ECO:0000259" key="1">
    <source>
        <dbReference type="Pfam" id="PF13372"/>
    </source>
</evidence>
<proteinExistence type="predicted"/>
<evidence type="ECO:0000313" key="2">
    <source>
        <dbReference type="EMBL" id="SEI84408.1"/>
    </source>
</evidence>
<dbReference type="RefSeq" id="WP_090335421.1">
    <property type="nucleotide sequence ID" value="NZ_FNXY01000003.1"/>
</dbReference>
<sequence length="453" mass="50133">MKTIHYLLIAGVVLALCFFVPSRSMAQLSISGQLRTRSELLHGQGSPLSKGSKPAFFTSQRTRLNVGYKGYRTQFYISAQDVRVWGQDASTNNRVVNANLNGFMLHEAWGEISLLDTNHTKLGKEFSLKIGRQELLYDDSRLLGNLDWLQQARRHDAALIKYSDKGFTAHLGFAYNQNSELKTGTLYNGFPNGYAAGTNGIGTMYKSMQFGYFGKKLSQGNVSFLILKDDFQKYSLTQAGVKTPEKGLNSRLTLGPFFQTKFGKRTNLTASAYLQNGKDKDGQSLSAYMYSIKGIFEVSRFISIGPGFDYTSGGGSGSSKNRSFDPLYGTPHKFWGQMDYFYAANGFGKGGLSDLFLSSTIKASSKLSIQADLHQFSSAAQIMNAKDEKLSSNFGEELDIIATYNLTKTISFQGGYCTFLPTSSLAQAKSITDPQKMANWAYLMISIKPDFLK</sequence>
<name>A0A1H6TWF8_9BACT</name>
<feature type="domain" description="Alginate export" evidence="1">
    <location>
        <begin position="28"/>
        <end position="426"/>
    </location>
</feature>
<dbReference type="AlphaFoldDB" id="A0A1H6TWF8"/>
<dbReference type="EMBL" id="FNXY01000003">
    <property type="protein sequence ID" value="SEI84408.1"/>
    <property type="molecule type" value="Genomic_DNA"/>
</dbReference>
<dbReference type="STRING" id="408657.SAMN04487995_2457"/>